<evidence type="ECO:0000313" key="20">
    <source>
        <dbReference type="Proteomes" id="UP000599578"/>
    </source>
</evidence>
<reference evidence="19 20" key="1">
    <citation type="journal article" date="2014" name="Int. J. Syst. Evol. Microbiol.">
        <title>Complete genome sequence of Corynebacterium casei LMG S-19264T (=DSM 44701T), isolated from a smear-ripened cheese.</title>
        <authorList>
            <consortium name="US DOE Joint Genome Institute (JGI-PGF)"/>
            <person name="Walter F."/>
            <person name="Albersmeier A."/>
            <person name="Kalinowski J."/>
            <person name="Ruckert C."/>
        </authorList>
    </citation>
    <scope>NUCLEOTIDE SEQUENCE [LARGE SCALE GENOMIC DNA]</scope>
    <source>
        <strain evidence="19 20">CGMCC 1.7286</strain>
    </source>
</reference>
<comment type="similarity">
    <text evidence="2">Belongs to the cytochrome c oxidase subunit 2 family.</text>
</comment>
<organism evidence="19 20">
    <name type="scientific">Marinobacterium nitratireducens</name>
    <dbReference type="NCBI Taxonomy" id="518897"/>
    <lineage>
        <taxon>Bacteria</taxon>
        <taxon>Pseudomonadati</taxon>
        <taxon>Pseudomonadota</taxon>
        <taxon>Gammaproteobacteria</taxon>
        <taxon>Oceanospirillales</taxon>
        <taxon>Oceanospirillaceae</taxon>
        <taxon>Marinobacterium</taxon>
    </lineage>
</organism>
<dbReference type="InterPro" id="IPR045187">
    <property type="entry name" value="CcO_II"/>
</dbReference>
<dbReference type="GO" id="GO:0020037">
    <property type="term" value="F:heme binding"/>
    <property type="evidence" value="ECO:0007669"/>
    <property type="project" value="InterPro"/>
</dbReference>
<dbReference type="PANTHER" id="PTHR22888:SF9">
    <property type="entry name" value="CYTOCHROME C OXIDASE SUBUNIT 2"/>
    <property type="match status" value="1"/>
</dbReference>
<evidence type="ECO:0000256" key="14">
    <source>
        <dbReference type="ARBA" id="ARBA00047816"/>
    </source>
</evidence>
<evidence type="ECO:0000256" key="6">
    <source>
        <dbReference type="ARBA" id="ARBA00022692"/>
    </source>
</evidence>
<evidence type="ECO:0000256" key="3">
    <source>
        <dbReference type="ARBA" id="ARBA00012949"/>
    </source>
</evidence>
<keyword evidence="5 15" id="KW-0349">Heme</keyword>
<dbReference type="RefSeq" id="WP_188861587.1">
    <property type="nucleotide sequence ID" value="NZ_BMLT01000008.1"/>
</dbReference>
<comment type="subcellular location">
    <subcellularLocation>
        <location evidence="1">Membrane</location>
        <topology evidence="1">Multi-pass membrane protein</topology>
    </subcellularLocation>
</comment>
<dbReference type="GO" id="GO:0016020">
    <property type="term" value="C:membrane"/>
    <property type="evidence" value="ECO:0007669"/>
    <property type="project" value="UniProtKB-SubCell"/>
</dbReference>
<feature type="transmembrane region" description="Helical" evidence="16">
    <location>
        <begin position="38"/>
        <end position="62"/>
    </location>
</feature>
<dbReference type="AlphaFoldDB" id="A0A918DUP0"/>
<sequence length="462" mass="50206">MALALVFFIIVAGSVLFHLLNPWHATEAASNWGSIDQTLFLTLVITGAFFVAIGLFIIVALIRYRHRDGTRAHSDPESRRLEWWLIGITTVGIVGLLAPGLAIYSQFVRVPDDAYEVEVVGQQWQWAFRFPGADGTMGASGIDWIGAGNPLGVDPGDPAGQDDIIVSGNELRLPSGRSVKMLLRSKDVLHNFYIPQLRAKMDMVPGLVSYFWFVPTRPGSFEILCAEFCGVGHYNMRGRLQVEEPAGFERWLGEQPTFAQLQSEQRGQPSDPQVERGRQLAQRHGCVACHSLDGSQSLGPGWLGLYGSRETLSDGSEVKVDDAYLRESILDPAARLVEGYAPVMTAYDLDEASLEALLALIRSLGSSTETLVETGRQLAQSLGCLACHSVDGSASPGPGWQGLLGRSETLADGSQIRVDEAYLRSSILEPGAQIVEGYSPIMPAYDLDEAELKALVAFIGAQ</sequence>
<dbReference type="EMBL" id="BMLT01000008">
    <property type="protein sequence ID" value="GGO84779.1"/>
    <property type="molecule type" value="Genomic_DNA"/>
</dbReference>
<keyword evidence="8" id="KW-1278">Translocase</keyword>
<evidence type="ECO:0000256" key="16">
    <source>
        <dbReference type="SAM" id="Phobius"/>
    </source>
</evidence>
<dbReference type="PANTHER" id="PTHR22888">
    <property type="entry name" value="CYTOCHROME C OXIDASE, SUBUNIT II"/>
    <property type="match status" value="1"/>
</dbReference>
<dbReference type="GO" id="GO:0004129">
    <property type="term" value="F:cytochrome-c oxidase activity"/>
    <property type="evidence" value="ECO:0007669"/>
    <property type="project" value="UniProtKB-EC"/>
</dbReference>
<comment type="caution">
    <text evidence="19">The sequence shown here is derived from an EMBL/GenBank/DDBJ whole genome shotgun (WGS) entry which is preliminary data.</text>
</comment>
<evidence type="ECO:0000256" key="1">
    <source>
        <dbReference type="ARBA" id="ARBA00004141"/>
    </source>
</evidence>
<keyword evidence="20" id="KW-1185">Reference proteome</keyword>
<evidence type="ECO:0000256" key="2">
    <source>
        <dbReference type="ARBA" id="ARBA00007866"/>
    </source>
</evidence>
<dbReference type="Pfam" id="PF00116">
    <property type="entry name" value="COX2"/>
    <property type="match status" value="1"/>
</dbReference>
<keyword evidence="4" id="KW-0813">Transport</keyword>
<keyword evidence="7 15" id="KW-0479">Metal-binding</keyword>
<evidence type="ECO:0000256" key="12">
    <source>
        <dbReference type="ARBA" id="ARBA00023008"/>
    </source>
</evidence>
<dbReference type="InterPro" id="IPR036257">
    <property type="entry name" value="Cyt_c_oxidase_su2_TM_sf"/>
</dbReference>
<evidence type="ECO:0000256" key="5">
    <source>
        <dbReference type="ARBA" id="ARBA00022617"/>
    </source>
</evidence>
<dbReference type="PROSITE" id="PS50857">
    <property type="entry name" value="COX2_CUA"/>
    <property type="match status" value="1"/>
</dbReference>
<dbReference type="SUPFAM" id="SSF49503">
    <property type="entry name" value="Cupredoxins"/>
    <property type="match status" value="1"/>
</dbReference>
<feature type="domain" description="Cytochrome c" evidence="18">
    <location>
        <begin position="370"/>
        <end position="462"/>
    </location>
</feature>
<keyword evidence="6 16" id="KW-0812">Transmembrane</keyword>
<feature type="domain" description="Cytochrome c" evidence="18">
    <location>
        <begin position="272"/>
        <end position="365"/>
    </location>
</feature>
<dbReference type="InterPro" id="IPR002429">
    <property type="entry name" value="CcO_II-like_C"/>
</dbReference>
<keyword evidence="10 16" id="KW-1133">Transmembrane helix</keyword>
<dbReference type="SUPFAM" id="SSF46626">
    <property type="entry name" value="Cytochrome c"/>
    <property type="match status" value="2"/>
</dbReference>
<dbReference type="PROSITE" id="PS00078">
    <property type="entry name" value="COX2"/>
    <property type="match status" value="1"/>
</dbReference>
<evidence type="ECO:0000256" key="11">
    <source>
        <dbReference type="ARBA" id="ARBA00023004"/>
    </source>
</evidence>
<gene>
    <name evidence="19" type="ORF">GCM10011348_31790</name>
</gene>
<dbReference type="InterPro" id="IPR008972">
    <property type="entry name" value="Cupredoxin"/>
</dbReference>
<proteinExistence type="inferred from homology"/>
<evidence type="ECO:0000256" key="15">
    <source>
        <dbReference type="PROSITE-ProRule" id="PRU00433"/>
    </source>
</evidence>
<name>A0A918DUP0_9GAMM</name>
<accession>A0A918DUP0</accession>
<dbReference type="Pfam" id="PF00034">
    <property type="entry name" value="Cytochrom_C"/>
    <property type="match status" value="2"/>
</dbReference>
<dbReference type="GO" id="GO:0042773">
    <property type="term" value="P:ATP synthesis coupled electron transport"/>
    <property type="evidence" value="ECO:0007669"/>
    <property type="project" value="TreeGrafter"/>
</dbReference>
<evidence type="ECO:0000259" key="18">
    <source>
        <dbReference type="PROSITE" id="PS51007"/>
    </source>
</evidence>
<evidence type="ECO:0000256" key="4">
    <source>
        <dbReference type="ARBA" id="ARBA00022448"/>
    </source>
</evidence>
<dbReference type="EC" id="7.1.1.9" evidence="3"/>
<keyword evidence="13 16" id="KW-0472">Membrane</keyword>
<keyword evidence="11 15" id="KW-0408">Iron</keyword>
<evidence type="ECO:0000256" key="9">
    <source>
        <dbReference type="ARBA" id="ARBA00022982"/>
    </source>
</evidence>
<evidence type="ECO:0000313" key="19">
    <source>
        <dbReference type="EMBL" id="GGO84779.1"/>
    </source>
</evidence>
<dbReference type="GO" id="GO:0005507">
    <property type="term" value="F:copper ion binding"/>
    <property type="evidence" value="ECO:0007669"/>
    <property type="project" value="InterPro"/>
</dbReference>
<dbReference type="Proteomes" id="UP000599578">
    <property type="component" value="Unassembled WGS sequence"/>
</dbReference>
<keyword evidence="12" id="KW-0186">Copper</keyword>
<dbReference type="Gene3D" id="2.60.40.420">
    <property type="entry name" value="Cupredoxins - blue copper proteins"/>
    <property type="match status" value="1"/>
</dbReference>
<protein>
    <recommendedName>
        <fullName evidence="3">cytochrome-c oxidase</fullName>
        <ecNumber evidence="3">7.1.1.9</ecNumber>
    </recommendedName>
</protein>
<evidence type="ECO:0000256" key="7">
    <source>
        <dbReference type="ARBA" id="ARBA00022723"/>
    </source>
</evidence>
<keyword evidence="9" id="KW-0249">Electron transport</keyword>
<dbReference type="Gene3D" id="1.10.760.10">
    <property type="entry name" value="Cytochrome c-like domain"/>
    <property type="match status" value="2"/>
</dbReference>
<dbReference type="InterPro" id="IPR009056">
    <property type="entry name" value="Cyt_c-like_dom"/>
</dbReference>
<feature type="transmembrane region" description="Helical" evidence="16">
    <location>
        <begin position="83"/>
        <end position="104"/>
    </location>
</feature>
<evidence type="ECO:0000256" key="13">
    <source>
        <dbReference type="ARBA" id="ARBA00023136"/>
    </source>
</evidence>
<comment type="catalytic activity">
    <reaction evidence="14">
        <text>4 Fe(II)-[cytochrome c] + O2 + 8 H(+)(in) = 4 Fe(III)-[cytochrome c] + 2 H2O + 4 H(+)(out)</text>
        <dbReference type="Rhea" id="RHEA:11436"/>
        <dbReference type="Rhea" id="RHEA-COMP:10350"/>
        <dbReference type="Rhea" id="RHEA-COMP:14399"/>
        <dbReference type="ChEBI" id="CHEBI:15377"/>
        <dbReference type="ChEBI" id="CHEBI:15378"/>
        <dbReference type="ChEBI" id="CHEBI:15379"/>
        <dbReference type="ChEBI" id="CHEBI:29033"/>
        <dbReference type="ChEBI" id="CHEBI:29034"/>
        <dbReference type="EC" id="7.1.1.9"/>
    </reaction>
</comment>
<dbReference type="Gene3D" id="1.10.287.90">
    <property type="match status" value="1"/>
</dbReference>
<evidence type="ECO:0000256" key="8">
    <source>
        <dbReference type="ARBA" id="ARBA00022967"/>
    </source>
</evidence>
<feature type="domain" description="Cytochrome oxidase subunit II copper A binding" evidence="17">
    <location>
        <begin position="112"/>
        <end position="254"/>
    </location>
</feature>
<dbReference type="CDD" id="cd13919">
    <property type="entry name" value="CuRO_HCO_II_like_5"/>
    <property type="match status" value="1"/>
</dbReference>
<evidence type="ECO:0000259" key="17">
    <source>
        <dbReference type="PROSITE" id="PS50857"/>
    </source>
</evidence>
<dbReference type="PRINTS" id="PR01166">
    <property type="entry name" value="CYCOXIDASEII"/>
</dbReference>
<dbReference type="InterPro" id="IPR001505">
    <property type="entry name" value="Copper_CuA"/>
</dbReference>
<dbReference type="PROSITE" id="PS51007">
    <property type="entry name" value="CYTC"/>
    <property type="match status" value="2"/>
</dbReference>
<evidence type="ECO:0000256" key="10">
    <source>
        <dbReference type="ARBA" id="ARBA00022989"/>
    </source>
</evidence>
<dbReference type="InterPro" id="IPR036909">
    <property type="entry name" value="Cyt_c-like_dom_sf"/>
</dbReference>